<name>A0A6H1ZF05_9ZZZZ</name>
<accession>A0A6H1ZF05</accession>
<protein>
    <submittedName>
        <fullName evidence="1">Uncharacterized protein</fullName>
    </submittedName>
</protein>
<organism evidence="1">
    <name type="scientific">viral metagenome</name>
    <dbReference type="NCBI Taxonomy" id="1070528"/>
    <lineage>
        <taxon>unclassified sequences</taxon>
        <taxon>metagenomes</taxon>
        <taxon>organismal metagenomes</taxon>
    </lineage>
</organism>
<dbReference type="EMBL" id="MT144635">
    <property type="protein sequence ID" value="QJH95961.1"/>
    <property type="molecule type" value="Genomic_DNA"/>
</dbReference>
<dbReference type="EMBL" id="MT144012">
    <property type="protein sequence ID" value="QJA46493.1"/>
    <property type="molecule type" value="Genomic_DNA"/>
</dbReference>
<evidence type="ECO:0000313" key="2">
    <source>
        <dbReference type="EMBL" id="QJH95961.1"/>
    </source>
</evidence>
<proteinExistence type="predicted"/>
<evidence type="ECO:0000313" key="1">
    <source>
        <dbReference type="EMBL" id="QJA46493.1"/>
    </source>
</evidence>
<dbReference type="AlphaFoldDB" id="A0A6H1ZF05"/>
<reference evidence="1" key="1">
    <citation type="submission" date="2020-03" db="EMBL/GenBank/DDBJ databases">
        <title>The deep terrestrial virosphere.</title>
        <authorList>
            <person name="Holmfeldt K."/>
            <person name="Nilsson E."/>
            <person name="Simone D."/>
            <person name="Lopez-Fernandez M."/>
            <person name="Wu X."/>
            <person name="de Brujin I."/>
            <person name="Lundin D."/>
            <person name="Andersson A."/>
            <person name="Bertilsson S."/>
            <person name="Dopson M."/>
        </authorList>
    </citation>
    <scope>NUCLEOTIDE SEQUENCE</scope>
    <source>
        <strain evidence="1">TM448A00443</strain>
        <strain evidence="2">TM448B00565</strain>
    </source>
</reference>
<sequence length="146" mass="16844">MNEAIQKKTADERKRNAIEKIAMIKEGMESGLDVLEYKPSIGPGEVHDYTHKINESERIRITNIRKQVVALTDMPHKVTADGTKIYASDYEEHLNFDRQAVLLFCEIVGWDDVLCKCVIDSASLRRQILDYGYIRLLMDYHTKKGK</sequence>
<gene>
    <name evidence="1" type="ORF">TM448A00443_0020</name>
    <name evidence="2" type="ORF">TM448B00565_0001</name>
</gene>